<dbReference type="GO" id="GO:0061504">
    <property type="term" value="P:cyclic threonylcarbamoyladenosine biosynthetic process"/>
    <property type="evidence" value="ECO:0007669"/>
    <property type="project" value="TreeGrafter"/>
</dbReference>
<dbReference type="SUPFAM" id="SSF69572">
    <property type="entry name" value="Activating enzymes of the ubiquitin-like proteins"/>
    <property type="match status" value="1"/>
</dbReference>
<evidence type="ECO:0000313" key="3">
    <source>
        <dbReference type="EMBL" id="PAS94054.1"/>
    </source>
</evidence>
<comment type="caution">
    <text evidence="3">The sequence shown here is derived from an EMBL/GenBank/DDBJ whole genome shotgun (WGS) entry which is preliminary data.</text>
</comment>
<organism evidence="3 4">
    <name type="scientific">Candidatus Dactylopiibacterium carminicum</name>
    <dbReference type="NCBI Taxonomy" id="857335"/>
    <lineage>
        <taxon>Bacteria</taxon>
        <taxon>Pseudomonadati</taxon>
        <taxon>Pseudomonadota</taxon>
        <taxon>Betaproteobacteria</taxon>
        <taxon>Rhodocyclales</taxon>
        <taxon>Rhodocyclaceae</taxon>
        <taxon>Candidatus Dactylopiibacterium</taxon>
    </lineage>
</organism>
<protein>
    <submittedName>
        <fullName evidence="3">tRNA cyclic N6-threonylcarbamoyladenosine(37) synthase TcdA</fullName>
    </submittedName>
    <submittedName>
        <fullName evidence="2">tRNA threonylcarbamoyladenosine dehydratase</fullName>
    </submittedName>
</protein>
<dbReference type="EMBL" id="MDUX01000009">
    <property type="protein sequence ID" value="KAF7600116.1"/>
    <property type="molecule type" value="Genomic_DNA"/>
</dbReference>
<dbReference type="RefSeq" id="WP_095523679.1">
    <property type="nucleotide sequence ID" value="NZ_MDUX01000009.1"/>
</dbReference>
<reference evidence="3 4" key="2">
    <citation type="submission" date="2017-07" db="EMBL/GenBank/DDBJ databases">
        <title>Candidatus Dactylopiibacterium carminicum, a nitrogen-fixing symbiont of the cochineal insect Dactylopius coccus and Dactylopius opuntiae (Hemiptera: Coccoidea: Dactylopiidae).</title>
        <authorList>
            <person name="Vera A."/>
        </authorList>
    </citation>
    <scope>NUCLEOTIDE SEQUENCE [LARGE SCALE GENOMIC DNA]</scope>
    <source>
        <strain evidence="3 4">NFDCM</strain>
    </source>
</reference>
<evidence type="ECO:0000313" key="2">
    <source>
        <dbReference type="EMBL" id="KAF7600116.1"/>
    </source>
</evidence>
<name>A0A272EVC3_9RHOO</name>
<dbReference type="InterPro" id="IPR045886">
    <property type="entry name" value="ThiF/MoeB/HesA"/>
</dbReference>
<evidence type="ECO:0000313" key="5">
    <source>
        <dbReference type="Proteomes" id="UP000623509"/>
    </source>
</evidence>
<reference evidence="2 5" key="1">
    <citation type="submission" date="2016-08" db="EMBL/GenBank/DDBJ databases">
        <title>Candidatus Dactylopiibacterium carminicum genome sequence.</title>
        <authorList>
            <person name="Ramirez-Puebla S.T."/>
            <person name="Ormeno-Orrillo E."/>
            <person name="Vera-Ponce De Leon A."/>
            <person name="Luis L."/>
            <person name="Sanchez-Flores A."/>
            <person name="Monica R."/>
            <person name="Martinez-Romero E."/>
        </authorList>
    </citation>
    <scope>NUCLEOTIDE SEQUENCE [LARGE SCALE GENOMIC DNA]</scope>
    <source>
        <strain evidence="2">END1</strain>
    </source>
</reference>
<evidence type="ECO:0000259" key="1">
    <source>
        <dbReference type="Pfam" id="PF00899"/>
    </source>
</evidence>
<dbReference type="Gene3D" id="3.40.50.720">
    <property type="entry name" value="NAD(P)-binding Rossmann-like Domain"/>
    <property type="match status" value="1"/>
</dbReference>
<dbReference type="PANTHER" id="PTHR43267:SF1">
    <property type="entry name" value="TRNA THREONYLCARBAMOYLADENOSINE DEHYDRATASE"/>
    <property type="match status" value="1"/>
</dbReference>
<dbReference type="GO" id="GO:0061503">
    <property type="term" value="F:tRNA threonylcarbamoyladenosine dehydratase"/>
    <property type="evidence" value="ECO:0007669"/>
    <property type="project" value="TreeGrafter"/>
</dbReference>
<dbReference type="Proteomes" id="UP000623509">
    <property type="component" value="Unassembled WGS sequence"/>
</dbReference>
<gene>
    <name evidence="2" type="ORF">BGI27_04275</name>
    <name evidence="3" type="ORF">CGU29_05280</name>
</gene>
<dbReference type="InterPro" id="IPR035985">
    <property type="entry name" value="Ubiquitin-activating_enz"/>
</dbReference>
<dbReference type="PANTHER" id="PTHR43267">
    <property type="entry name" value="TRNA THREONYLCARBAMOYLADENOSINE DEHYDRATASE"/>
    <property type="match status" value="1"/>
</dbReference>
<dbReference type="CDD" id="cd00755">
    <property type="entry name" value="YgdL_like"/>
    <property type="match status" value="1"/>
</dbReference>
<accession>A0A272EVC3</accession>
<dbReference type="AlphaFoldDB" id="A0A272EVC3"/>
<feature type="domain" description="THIF-type NAD/FAD binding fold" evidence="1">
    <location>
        <begin position="32"/>
        <end position="176"/>
    </location>
</feature>
<dbReference type="InterPro" id="IPR000594">
    <property type="entry name" value="ThiF_NAD_FAD-bd"/>
</dbReference>
<keyword evidence="5" id="KW-1185">Reference proteome</keyword>
<dbReference type="Pfam" id="PF00899">
    <property type="entry name" value="ThiF"/>
    <property type="match status" value="1"/>
</dbReference>
<evidence type="ECO:0000313" key="4">
    <source>
        <dbReference type="Proteomes" id="UP000216107"/>
    </source>
</evidence>
<sequence length="269" mass="28322">MNSSNPPAATPLASAATSEPDLTRRFGGVGRLYGEPAAARFAAANICVVGIGGVGSWVAEALARSAIGRLTLIDLDMVNESNANRQIHALDPAWGMAKVDAMRDRILAINPACQVRVVEDFATPENLASLLPGHDLIVDAIDQVRVKIAMAAWCAAHGMPLVMAGGAGGKQDPTRIRCDDLSRTEQDPLLAKVRAQLRKTHGFPKDKKRKFGIPTIYSTEPLQRPAACTTDDAPQGLSCAGYGSGVCVTASFGFFAAAVALRQFANPDA</sequence>
<dbReference type="OrthoDB" id="9804150at2"/>
<dbReference type="GO" id="GO:0008641">
    <property type="term" value="F:ubiquitin-like modifier activating enzyme activity"/>
    <property type="evidence" value="ECO:0007669"/>
    <property type="project" value="InterPro"/>
</dbReference>
<proteinExistence type="predicted"/>
<dbReference type="Proteomes" id="UP000216107">
    <property type="component" value="Unassembled WGS sequence"/>
</dbReference>
<dbReference type="EMBL" id="NMRN01000010">
    <property type="protein sequence ID" value="PAS94054.1"/>
    <property type="molecule type" value="Genomic_DNA"/>
</dbReference>